<evidence type="ECO:0000256" key="5">
    <source>
        <dbReference type="ARBA" id="ARBA00023136"/>
    </source>
</evidence>
<feature type="transmembrane region" description="Helical" evidence="6">
    <location>
        <begin position="58"/>
        <end position="76"/>
    </location>
</feature>
<protein>
    <recommendedName>
        <fullName evidence="7">LYK4/5 third LysM domain-containing protein</fullName>
    </recommendedName>
</protein>
<feature type="transmembrane region" description="Helical" evidence="6">
    <location>
        <begin position="125"/>
        <end position="143"/>
    </location>
</feature>
<evidence type="ECO:0000256" key="2">
    <source>
        <dbReference type="ARBA" id="ARBA00005852"/>
    </source>
</evidence>
<dbReference type="Proteomes" id="UP001472677">
    <property type="component" value="Unassembled WGS sequence"/>
</dbReference>
<accession>A0ABR2FTK2</accession>
<feature type="domain" description="LYK4/5 third LysM" evidence="7">
    <location>
        <begin position="185"/>
        <end position="219"/>
    </location>
</feature>
<dbReference type="PANTHER" id="PTHR33596:SF4">
    <property type="entry name" value="COLD-REGULATED 413 PLASMA MEMBRANE PROTEIN 4-LIKE"/>
    <property type="match status" value="1"/>
</dbReference>
<dbReference type="InterPro" id="IPR056563">
    <property type="entry name" value="LysM3_LYK4_5"/>
</dbReference>
<comment type="subcellular location">
    <subcellularLocation>
        <location evidence="1">Membrane</location>
        <topology evidence="1">Multi-pass membrane protein</topology>
    </subcellularLocation>
</comment>
<feature type="transmembrane region" description="Helical" evidence="6">
    <location>
        <begin position="29"/>
        <end position="46"/>
    </location>
</feature>
<evidence type="ECO:0000256" key="6">
    <source>
        <dbReference type="SAM" id="Phobius"/>
    </source>
</evidence>
<feature type="transmembrane region" description="Helical" evidence="6">
    <location>
        <begin position="82"/>
        <end position="113"/>
    </location>
</feature>
<keyword evidence="4 6" id="KW-1133">Transmembrane helix</keyword>
<evidence type="ECO:0000256" key="1">
    <source>
        <dbReference type="ARBA" id="ARBA00004141"/>
    </source>
</evidence>
<evidence type="ECO:0000256" key="3">
    <source>
        <dbReference type="ARBA" id="ARBA00022692"/>
    </source>
</evidence>
<keyword evidence="9" id="KW-1185">Reference proteome</keyword>
<keyword evidence="3 6" id="KW-0812">Transmembrane</keyword>
<organism evidence="8 9">
    <name type="scientific">Hibiscus sabdariffa</name>
    <name type="common">roselle</name>
    <dbReference type="NCBI Taxonomy" id="183260"/>
    <lineage>
        <taxon>Eukaryota</taxon>
        <taxon>Viridiplantae</taxon>
        <taxon>Streptophyta</taxon>
        <taxon>Embryophyta</taxon>
        <taxon>Tracheophyta</taxon>
        <taxon>Spermatophyta</taxon>
        <taxon>Magnoliopsida</taxon>
        <taxon>eudicotyledons</taxon>
        <taxon>Gunneridae</taxon>
        <taxon>Pentapetalae</taxon>
        <taxon>rosids</taxon>
        <taxon>malvids</taxon>
        <taxon>Malvales</taxon>
        <taxon>Malvaceae</taxon>
        <taxon>Malvoideae</taxon>
        <taxon>Hibiscus</taxon>
    </lineage>
</organism>
<dbReference type="EMBL" id="JBBPBM010000004">
    <property type="protein sequence ID" value="KAK8587571.1"/>
    <property type="molecule type" value="Genomic_DNA"/>
</dbReference>
<comment type="caution">
    <text evidence="8">The sequence shown here is derived from an EMBL/GenBank/DDBJ whole genome shotgun (WGS) entry which is preliminary data.</text>
</comment>
<evidence type="ECO:0000313" key="8">
    <source>
        <dbReference type="EMBL" id="KAK8587571.1"/>
    </source>
</evidence>
<evidence type="ECO:0000259" key="7">
    <source>
        <dbReference type="Pfam" id="PF23473"/>
    </source>
</evidence>
<keyword evidence="5 6" id="KW-0472">Membrane</keyword>
<gene>
    <name evidence="8" type="ORF">V6N12_022057</name>
</gene>
<sequence>MVTLGLADMEMKLNFSFADWDLGATRARAAFQWGGTIFALFLLLMNRTGRRSHMLTNLLVLYLFASFPTVLFKLVRGQFGCWVAFLAVALNLFFPETFPVPRFILFVITPYWLADRLRDDNVPGILCLVIAILITLTEIRGAGGLENCQCAHGIPSRSLMPGMRNTVPLRCAYPTSNRTDAGIYYLLSYLIAEGDSVSGISELFRVDPVRTLEVKQLSYKLHCFLHYTFGSPPESAI</sequence>
<dbReference type="Pfam" id="PF05562">
    <property type="entry name" value="WCOR413"/>
    <property type="match status" value="1"/>
</dbReference>
<dbReference type="PANTHER" id="PTHR33596">
    <property type="entry name" value="COLD-REGULATED 413 PLASMA MEMBRANE PROTEIN 2"/>
    <property type="match status" value="1"/>
</dbReference>
<evidence type="ECO:0000313" key="9">
    <source>
        <dbReference type="Proteomes" id="UP001472677"/>
    </source>
</evidence>
<name>A0ABR2FTK2_9ROSI</name>
<proteinExistence type="inferred from homology"/>
<comment type="similarity">
    <text evidence="2">Belongs to the Cold-regulated 413 protein family.</text>
</comment>
<dbReference type="Pfam" id="PF23473">
    <property type="entry name" value="LysM3_LYK4_5"/>
    <property type="match status" value="1"/>
</dbReference>
<dbReference type="InterPro" id="IPR008892">
    <property type="entry name" value="COR413"/>
</dbReference>
<evidence type="ECO:0000256" key="4">
    <source>
        <dbReference type="ARBA" id="ARBA00022989"/>
    </source>
</evidence>
<reference evidence="8 9" key="1">
    <citation type="journal article" date="2024" name="G3 (Bethesda)">
        <title>Genome assembly of Hibiscus sabdariffa L. provides insights into metabolisms of medicinal natural products.</title>
        <authorList>
            <person name="Kim T."/>
        </authorList>
    </citation>
    <scope>NUCLEOTIDE SEQUENCE [LARGE SCALE GENOMIC DNA]</scope>
    <source>
        <strain evidence="8">TK-2024</strain>
        <tissue evidence="8">Old leaves</tissue>
    </source>
</reference>